<dbReference type="InterPro" id="IPR009818">
    <property type="entry name" value="PAM2_motif"/>
</dbReference>
<gene>
    <name evidence="2" type="ORF">K435DRAFT_517995</name>
</gene>
<name>A0A4S8M9T9_DENBC</name>
<evidence type="ECO:0000313" key="2">
    <source>
        <dbReference type="EMBL" id="THU98931.1"/>
    </source>
</evidence>
<protein>
    <submittedName>
        <fullName evidence="2">Uncharacterized protein</fullName>
    </submittedName>
</protein>
<feature type="compositionally biased region" description="Basic residues" evidence="1">
    <location>
        <begin position="340"/>
        <end position="354"/>
    </location>
</feature>
<dbReference type="AlphaFoldDB" id="A0A4S8M9T9"/>
<feature type="region of interest" description="Disordered" evidence="1">
    <location>
        <begin position="334"/>
        <end position="354"/>
    </location>
</feature>
<dbReference type="Pfam" id="PF07145">
    <property type="entry name" value="PAM2"/>
    <property type="match status" value="1"/>
</dbReference>
<dbReference type="Proteomes" id="UP000297245">
    <property type="component" value="Unassembled WGS sequence"/>
</dbReference>
<dbReference type="EMBL" id="ML179127">
    <property type="protein sequence ID" value="THU98931.1"/>
    <property type="molecule type" value="Genomic_DNA"/>
</dbReference>
<organism evidence="2 3">
    <name type="scientific">Dendrothele bispora (strain CBS 962.96)</name>
    <dbReference type="NCBI Taxonomy" id="1314807"/>
    <lineage>
        <taxon>Eukaryota</taxon>
        <taxon>Fungi</taxon>
        <taxon>Dikarya</taxon>
        <taxon>Basidiomycota</taxon>
        <taxon>Agaricomycotina</taxon>
        <taxon>Agaricomycetes</taxon>
        <taxon>Agaricomycetidae</taxon>
        <taxon>Agaricales</taxon>
        <taxon>Agaricales incertae sedis</taxon>
        <taxon>Dendrothele</taxon>
    </lineage>
</organism>
<proteinExistence type="predicted"/>
<accession>A0A4S8M9T9</accession>
<dbReference type="OrthoDB" id="3071225at2759"/>
<reference evidence="2 3" key="1">
    <citation type="journal article" date="2019" name="Nat. Ecol. Evol.">
        <title>Megaphylogeny resolves global patterns of mushroom evolution.</title>
        <authorList>
            <person name="Varga T."/>
            <person name="Krizsan K."/>
            <person name="Foldi C."/>
            <person name="Dima B."/>
            <person name="Sanchez-Garcia M."/>
            <person name="Sanchez-Ramirez S."/>
            <person name="Szollosi G.J."/>
            <person name="Szarkandi J.G."/>
            <person name="Papp V."/>
            <person name="Albert L."/>
            <person name="Andreopoulos W."/>
            <person name="Angelini C."/>
            <person name="Antonin V."/>
            <person name="Barry K.W."/>
            <person name="Bougher N.L."/>
            <person name="Buchanan P."/>
            <person name="Buyck B."/>
            <person name="Bense V."/>
            <person name="Catcheside P."/>
            <person name="Chovatia M."/>
            <person name="Cooper J."/>
            <person name="Damon W."/>
            <person name="Desjardin D."/>
            <person name="Finy P."/>
            <person name="Geml J."/>
            <person name="Haridas S."/>
            <person name="Hughes K."/>
            <person name="Justo A."/>
            <person name="Karasinski D."/>
            <person name="Kautmanova I."/>
            <person name="Kiss B."/>
            <person name="Kocsube S."/>
            <person name="Kotiranta H."/>
            <person name="LaButti K.M."/>
            <person name="Lechner B.E."/>
            <person name="Liimatainen K."/>
            <person name="Lipzen A."/>
            <person name="Lukacs Z."/>
            <person name="Mihaltcheva S."/>
            <person name="Morgado L.N."/>
            <person name="Niskanen T."/>
            <person name="Noordeloos M.E."/>
            <person name="Ohm R.A."/>
            <person name="Ortiz-Santana B."/>
            <person name="Ovrebo C."/>
            <person name="Racz N."/>
            <person name="Riley R."/>
            <person name="Savchenko A."/>
            <person name="Shiryaev A."/>
            <person name="Soop K."/>
            <person name="Spirin V."/>
            <person name="Szebenyi C."/>
            <person name="Tomsovsky M."/>
            <person name="Tulloss R.E."/>
            <person name="Uehling J."/>
            <person name="Grigoriev I.V."/>
            <person name="Vagvolgyi C."/>
            <person name="Papp T."/>
            <person name="Martin F.M."/>
            <person name="Miettinen O."/>
            <person name="Hibbett D.S."/>
            <person name="Nagy L.G."/>
        </authorList>
    </citation>
    <scope>NUCLEOTIDE SEQUENCE [LARGE SCALE GENOMIC DNA]</scope>
    <source>
        <strain evidence="2 3">CBS 962.96</strain>
    </source>
</reference>
<sequence>MFSPNNPAPIHLYAPDLSYGIEDDGSEFKQLFMALHSFKPSDAFQNSYESEVLSPTISRAGSGFTDSDSDEEVDIFAEDREDYDFEAHIPRPLLDTIRNMLDEPVPLPKESSLNPNATPFVPSSDASRVHALAASPNPHHRAPESNPQPLIYGYIPSLVYQPPPSSWTSIFADACVLPHTSPNTLSDHARDLVHSRLWNRDALAELAQHFCWKAFCPQETGRNVTPAGAARVVSKGTLAPFAVEVYRYLYLANDEETASSFLWLLKESVLGTFKATWHASESSKAISYRLSPTRSFIESGISLVSFIGDLFYVVSRTHRFHSIPHPTRTSLVLDLPTSRDHHHHKKRHPRRFSS</sequence>
<keyword evidence="3" id="KW-1185">Reference proteome</keyword>
<evidence type="ECO:0000313" key="3">
    <source>
        <dbReference type="Proteomes" id="UP000297245"/>
    </source>
</evidence>
<evidence type="ECO:0000256" key="1">
    <source>
        <dbReference type="SAM" id="MobiDB-lite"/>
    </source>
</evidence>